<gene>
    <name evidence="2" type="ORF">AFK71_20795</name>
</gene>
<feature type="transmembrane region" description="Helical" evidence="1">
    <location>
        <begin position="63"/>
        <end position="83"/>
    </location>
</feature>
<evidence type="ECO:0000313" key="2">
    <source>
        <dbReference type="EMBL" id="KNE20761.1"/>
    </source>
</evidence>
<evidence type="ECO:0000313" key="3">
    <source>
        <dbReference type="Proteomes" id="UP000036780"/>
    </source>
</evidence>
<dbReference type="PATRIC" id="fig|1473.5.peg.2933"/>
<keyword evidence="3" id="KW-1185">Reference proteome</keyword>
<keyword evidence="1" id="KW-0472">Membrane</keyword>
<keyword evidence="1" id="KW-1133">Transmembrane helix</keyword>
<dbReference type="GeneID" id="66870003"/>
<sequence>MNGLEVFFIAGILTIGAFYFISRTLLNKKYKKITYLTPAIAVSVASAIFMVLSFILIKDGWVIMGNSFFVIAIVSGAFIGTFLPSIQNTD</sequence>
<protein>
    <recommendedName>
        <fullName evidence="4">YesK-like protein</fullName>
    </recommendedName>
</protein>
<dbReference type="Proteomes" id="UP000036780">
    <property type="component" value="Unassembled WGS sequence"/>
</dbReference>
<reference evidence="3" key="1">
    <citation type="submission" date="2015-07" db="EMBL/GenBank/DDBJ databases">
        <title>Fjat-10053 dsm26.</title>
        <authorList>
            <person name="Liu B."/>
            <person name="Wang J."/>
            <person name="Zhu Y."/>
            <person name="Liu G."/>
            <person name="Chen Q."/>
            <person name="Chen Z."/>
            <person name="Lan J."/>
            <person name="Che J."/>
            <person name="Ge C."/>
            <person name="Shi H."/>
            <person name="Pan Z."/>
            <person name="Liu X."/>
        </authorList>
    </citation>
    <scope>NUCLEOTIDE SEQUENCE [LARGE SCALE GENOMIC DNA]</scope>
    <source>
        <strain evidence="3">DSM 26</strain>
    </source>
</reference>
<dbReference type="EMBL" id="LGTO01000007">
    <property type="protein sequence ID" value="KNE20761.1"/>
    <property type="molecule type" value="Genomic_DNA"/>
</dbReference>
<proteinExistence type="predicted"/>
<keyword evidence="1" id="KW-0812">Transmembrane</keyword>
<organism evidence="2 3">
    <name type="scientific">Virgibacillus pantothenticus</name>
    <dbReference type="NCBI Taxonomy" id="1473"/>
    <lineage>
        <taxon>Bacteria</taxon>
        <taxon>Bacillati</taxon>
        <taxon>Bacillota</taxon>
        <taxon>Bacilli</taxon>
        <taxon>Bacillales</taxon>
        <taxon>Bacillaceae</taxon>
        <taxon>Virgibacillus</taxon>
    </lineage>
</organism>
<name>A0A0L0QQD4_VIRPA</name>
<dbReference type="AlphaFoldDB" id="A0A0L0QQD4"/>
<feature type="transmembrane region" description="Helical" evidence="1">
    <location>
        <begin position="6"/>
        <end position="26"/>
    </location>
</feature>
<evidence type="ECO:0000256" key="1">
    <source>
        <dbReference type="SAM" id="Phobius"/>
    </source>
</evidence>
<dbReference type="OrthoDB" id="2884467at2"/>
<accession>A0A0L0QQD4</accession>
<evidence type="ECO:0008006" key="4">
    <source>
        <dbReference type="Google" id="ProtNLM"/>
    </source>
</evidence>
<comment type="caution">
    <text evidence="2">The sequence shown here is derived from an EMBL/GenBank/DDBJ whole genome shotgun (WGS) entry which is preliminary data.</text>
</comment>
<feature type="transmembrane region" description="Helical" evidence="1">
    <location>
        <begin position="33"/>
        <end position="57"/>
    </location>
</feature>
<dbReference type="RefSeq" id="WP_050353345.1">
    <property type="nucleotide sequence ID" value="NZ_BOSN01000009.1"/>
</dbReference>